<comment type="caution">
    <text evidence="1">The sequence shown here is derived from an EMBL/GenBank/DDBJ whole genome shotgun (WGS) entry which is preliminary data.</text>
</comment>
<feature type="non-terminal residue" evidence="1">
    <location>
        <position position="71"/>
    </location>
</feature>
<gene>
    <name evidence="1" type="ORF">BYZ73_21965</name>
</gene>
<evidence type="ECO:0000313" key="1">
    <source>
        <dbReference type="EMBL" id="RAP37192.1"/>
    </source>
</evidence>
<evidence type="ECO:0000313" key="2">
    <source>
        <dbReference type="Proteomes" id="UP000248659"/>
    </source>
</evidence>
<sequence>MAYARISAVSGTGATRTTVTVEGTSYDIYELPADGAITVEVAGDVDYLIVGAGGASAPTSYGASGGGSGGD</sequence>
<proteinExistence type="predicted"/>
<organism evidence="1 2">
    <name type="scientific">Rhodovulum viride</name>
    <dbReference type="NCBI Taxonomy" id="1231134"/>
    <lineage>
        <taxon>Bacteria</taxon>
        <taxon>Pseudomonadati</taxon>
        <taxon>Pseudomonadota</taxon>
        <taxon>Alphaproteobacteria</taxon>
        <taxon>Rhodobacterales</taxon>
        <taxon>Paracoccaceae</taxon>
        <taxon>Rhodovulum</taxon>
    </lineage>
</organism>
<dbReference type="RefSeq" id="WP_220086902.1">
    <property type="nucleotide sequence ID" value="NZ_MUAV01000238.1"/>
</dbReference>
<accession>A0ABX9DA12</accession>
<keyword evidence="2" id="KW-1185">Reference proteome</keyword>
<protein>
    <submittedName>
        <fullName evidence="1">Uncharacterized protein</fullName>
    </submittedName>
</protein>
<dbReference type="Proteomes" id="UP000248659">
    <property type="component" value="Unassembled WGS sequence"/>
</dbReference>
<reference evidence="1 2" key="1">
    <citation type="submission" date="2017-01" db="EMBL/GenBank/DDBJ databases">
        <title>Genome sequence of Rhodovulum viride JA756.</title>
        <authorList>
            <person name="Lakshmi K.V."/>
            <person name="Tushar L.D."/>
            <person name="Sasikala C."/>
            <person name="Venkataramana C."/>
        </authorList>
    </citation>
    <scope>NUCLEOTIDE SEQUENCE [LARGE SCALE GENOMIC DNA]</scope>
    <source>
        <strain evidence="1 2">JA756</strain>
    </source>
</reference>
<name>A0ABX9DA12_9RHOB</name>
<dbReference type="EMBL" id="MUAV01000238">
    <property type="protein sequence ID" value="RAP37192.1"/>
    <property type="molecule type" value="Genomic_DNA"/>
</dbReference>